<organism evidence="1 2">
    <name type="scientific">Rangifer tarandus platyrhynchus</name>
    <name type="common">Svalbard reindeer</name>
    <dbReference type="NCBI Taxonomy" id="3082113"/>
    <lineage>
        <taxon>Eukaryota</taxon>
        <taxon>Metazoa</taxon>
        <taxon>Chordata</taxon>
        <taxon>Craniata</taxon>
        <taxon>Vertebrata</taxon>
        <taxon>Euteleostomi</taxon>
        <taxon>Mammalia</taxon>
        <taxon>Eutheria</taxon>
        <taxon>Laurasiatheria</taxon>
        <taxon>Artiodactyla</taxon>
        <taxon>Ruminantia</taxon>
        <taxon>Pecora</taxon>
        <taxon>Cervidae</taxon>
        <taxon>Odocoileinae</taxon>
        <taxon>Rangifer</taxon>
    </lineage>
</organism>
<sequence>MDKNETQPLTEPQKSAEWLQIVVSVSSLPQLPPLTHATLYSERPTVCKLARALASLCTKHFWDSRMYESCIRKQGCAGFGGAIIPSPAGHQLQFSCGSHRPRWIEWMSFCFLYFPEVSSLSYSSLHLPQIAHS</sequence>
<keyword evidence="2" id="KW-1185">Reference proteome</keyword>
<accession>A0ABN8YUR5</accession>
<reference evidence="1" key="1">
    <citation type="submission" date="2023-04" db="EMBL/GenBank/DDBJ databases">
        <authorList>
            <consortium name="ELIXIR-Norway"/>
        </authorList>
    </citation>
    <scope>NUCLEOTIDE SEQUENCE [LARGE SCALE GENOMIC DNA]</scope>
</reference>
<gene>
    <name evidence="1" type="ORF">MRATA1EN1_LOCUS14287</name>
</gene>
<name>A0ABN8YUR5_RANTA</name>
<dbReference type="EMBL" id="OX459960">
    <property type="protein sequence ID" value="CAI9165325.1"/>
    <property type="molecule type" value="Genomic_DNA"/>
</dbReference>
<dbReference type="Proteomes" id="UP001176941">
    <property type="component" value="Chromosome 24"/>
</dbReference>
<protein>
    <submittedName>
        <fullName evidence="1">Uncharacterized protein</fullName>
    </submittedName>
</protein>
<evidence type="ECO:0000313" key="2">
    <source>
        <dbReference type="Proteomes" id="UP001176941"/>
    </source>
</evidence>
<proteinExistence type="predicted"/>
<evidence type="ECO:0000313" key="1">
    <source>
        <dbReference type="EMBL" id="CAI9165325.1"/>
    </source>
</evidence>